<dbReference type="InParanoid" id="A0A0G4EK18"/>
<organism evidence="2 3">
    <name type="scientific">Vitrella brassicaformis (strain CCMP3155)</name>
    <dbReference type="NCBI Taxonomy" id="1169540"/>
    <lineage>
        <taxon>Eukaryota</taxon>
        <taxon>Sar</taxon>
        <taxon>Alveolata</taxon>
        <taxon>Colpodellida</taxon>
        <taxon>Vitrellaceae</taxon>
        <taxon>Vitrella</taxon>
    </lineage>
</organism>
<evidence type="ECO:0000256" key="1">
    <source>
        <dbReference type="SAM" id="MobiDB-lite"/>
    </source>
</evidence>
<proteinExistence type="predicted"/>
<feature type="compositionally biased region" description="Polar residues" evidence="1">
    <location>
        <begin position="721"/>
        <end position="730"/>
    </location>
</feature>
<dbReference type="PhylomeDB" id="A0A0G4EK18"/>
<dbReference type="Proteomes" id="UP000041254">
    <property type="component" value="Unassembled WGS sequence"/>
</dbReference>
<feature type="compositionally biased region" description="Low complexity" evidence="1">
    <location>
        <begin position="518"/>
        <end position="532"/>
    </location>
</feature>
<gene>
    <name evidence="2" type="ORF">Vbra_12091</name>
</gene>
<sequence length="1048" mass="112075">MYACVPSAGLRELTVRLSTASPAEQRAFILDLFTRVADMSTQQQHRAKAAVQLGSIIENHLCSEVVDEVFDEQASTGSLHHFLSSVLALLPPPPHGSETDTSWPQHFSATCFVACAALRSANAQKGPSVRGLHAHLLTHSRDALDLIEEATSSSEAMVRSVAVQVLQAFVQDLEPAAGLVSLRLSGFYHLSQCIFGALENGLSLPLRMHMLMVHCGAVEPYIKCVLGTEPTSEAVHAVLRALQKHCFPHVATLVNTALSSTAPATTQWAAWMILGCISIYVYMLLTAGCASPDVQSSVLEACGPFVDEVTQPAFLGAVVKALNSRSNRVSGFSQNLQLTLVTNIPLLSFCAVDKAGVIESGLSAALAALMTDDGVMRDSHGPLAALHLTAAAVGVVDHWPKVAAAEGFATAVCRMLLGLLRGRRDPGDDTIEGDVVNNVCKTLKRLVSYGDDVMERRGETQNHIARQILQEGSVKTMRDENTAKRLNVPKQILDLFDRIEKAETDRYEKAIEAEFDDTPSTAPTPANTAATTKKGKKAGSKKKKGKGKGKTRPGGANTSSGLSPVAPVDHDGCDASERVETVAAKEETSEGEHPAKSTPDKSDGQPSVPSTVVCAEGIDDDDQFITVTHRKKANKTKTPTQQQQQQLFAPSASSPSSASRPSPPLLSVPKGTNRSAARISVNLPPYKPNAAASGSMSGSYRCGAGHEGSSSASAAGASLSDIMTTATSTKQHSRVPSFETLPSRRFGDPFPPLLPTHHAPEDNDDTISLPPRPSHPPPRHTHGNQSPHTALPAAGGGAASLASPLYGNGSPAAGPFPVAVDGDVGYGDVGSPLPPAIFPMFDSDENDTAAPPHPQTHPAGDSDISSGGAYQGDSGSSSFRDLQLRLEWEMEAMRQRQEREMDEMRQRLAALSAGHQQQQQPSSSSTSVPPPPTQHPQHQHQGGECSVCAPASVMYMPCRHLRVCPKCYDDNKARVARELTKVRAENDRRKRENEERIRQNEGRGKNKQLSMVKLLDEPHYVCEHCNGRVEFGGSVEEVMQWVANNPLT</sequence>
<protein>
    <submittedName>
        <fullName evidence="2">Uncharacterized protein</fullName>
    </submittedName>
</protein>
<evidence type="ECO:0000313" key="2">
    <source>
        <dbReference type="EMBL" id="CEL96888.1"/>
    </source>
</evidence>
<name>A0A0G4EK18_VITBC</name>
<dbReference type="EMBL" id="CDMY01000248">
    <property type="protein sequence ID" value="CEL96888.1"/>
    <property type="molecule type" value="Genomic_DNA"/>
</dbReference>
<accession>A0A0G4EK18</accession>
<dbReference type="AlphaFoldDB" id="A0A0G4EK18"/>
<feature type="compositionally biased region" description="Low complexity" evidence="1">
    <location>
        <begin position="707"/>
        <end position="718"/>
    </location>
</feature>
<evidence type="ECO:0000313" key="3">
    <source>
        <dbReference type="Proteomes" id="UP000041254"/>
    </source>
</evidence>
<feature type="region of interest" description="Disordered" evidence="1">
    <location>
        <begin position="984"/>
        <end position="1006"/>
    </location>
</feature>
<feature type="compositionally biased region" description="Basic and acidic residues" evidence="1">
    <location>
        <begin position="984"/>
        <end position="1004"/>
    </location>
</feature>
<feature type="compositionally biased region" description="Basic and acidic residues" evidence="1">
    <location>
        <begin position="568"/>
        <end position="603"/>
    </location>
</feature>
<feature type="compositionally biased region" description="Low complexity" evidence="1">
    <location>
        <begin position="915"/>
        <end position="927"/>
    </location>
</feature>
<feature type="region of interest" description="Disordered" evidence="1">
    <location>
        <begin position="512"/>
        <end position="878"/>
    </location>
</feature>
<feature type="region of interest" description="Disordered" evidence="1">
    <location>
        <begin position="910"/>
        <end position="943"/>
    </location>
</feature>
<feature type="compositionally biased region" description="Low complexity" evidence="1">
    <location>
        <begin position="639"/>
        <end position="660"/>
    </location>
</feature>
<dbReference type="VEuPathDB" id="CryptoDB:Vbra_12091"/>
<reference evidence="2 3" key="1">
    <citation type="submission" date="2014-11" db="EMBL/GenBank/DDBJ databases">
        <authorList>
            <person name="Zhu J."/>
            <person name="Qi W."/>
            <person name="Song R."/>
        </authorList>
    </citation>
    <scope>NUCLEOTIDE SEQUENCE [LARGE SCALE GENOMIC DNA]</scope>
</reference>
<keyword evidence="3" id="KW-1185">Reference proteome</keyword>
<dbReference type="InterPro" id="IPR016024">
    <property type="entry name" value="ARM-type_fold"/>
</dbReference>
<feature type="compositionally biased region" description="Basic residues" evidence="1">
    <location>
        <begin position="533"/>
        <end position="551"/>
    </location>
</feature>
<dbReference type="SUPFAM" id="SSF48371">
    <property type="entry name" value="ARM repeat"/>
    <property type="match status" value="1"/>
</dbReference>